<organism evidence="1 2">
    <name type="scientific">Colletotrichum godetiae</name>
    <dbReference type="NCBI Taxonomy" id="1209918"/>
    <lineage>
        <taxon>Eukaryota</taxon>
        <taxon>Fungi</taxon>
        <taxon>Dikarya</taxon>
        <taxon>Ascomycota</taxon>
        <taxon>Pezizomycotina</taxon>
        <taxon>Sordariomycetes</taxon>
        <taxon>Hypocreomycetidae</taxon>
        <taxon>Glomerellales</taxon>
        <taxon>Glomerellaceae</taxon>
        <taxon>Colletotrichum</taxon>
        <taxon>Colletotrichum acutatum species complex</taxon>
    </lineage>
</organism>
<comment type="caution">
    <text evidence="1">The sequence shown here is derived from an EMBL/GenBank/DDBJ whole genome shotgun (WGS) entry which is preliminary data.</text>
</comment>
<accession>A0AAJ0EMG4</accession>
<keyword evidence="2" id="KW-1185">Reference proteome</keyword>
<dbReference type="AlphaFoldDB" id="A0AAJ0EMG4"/>
<evidence type="ECO:0000313" key="1">
    <source>
        <dbReference type="EMBL" id="KAK1658635.1"/>
    </source>
</evidence>
<reference evidence="1" key="1">
    <citation type="submission" date="2021-06" db="EMBL/GenBank/DDBJ databases">
        <title>Comparative genomics, transcriptomics and evolutionary studies reveal genomic signatures of adaptation to plant cell wall in hemibiotrophic fungi.</title>
        <authorList>
            <consortium name="DOE Joint Genome Institute"/>
            <person name="Baroncelli R."/>
            <person name="Diaz J.F."/>
            <person name="Benocci T."/>
            <person name="Peng M."/>
            <person name="Battaglia E."/>
            <person name="Haridas S."/>
            <person name="Andreopoulos W."/>
            <person name="Labutti K."/>
            <person name="Pangilinan J."/>
            <person name="Floch G.L."/>
            <person name="Makela M.R."/>
            <person name="Henrissat B."/>
            <person name="Grigoriev I.V."/>
            <person name="Crouch J.A."/>
            <person name="De Vries R.P."/>
            <person name="Sukno S.A."/>
            <person name="Thon M.R."/>
        </authorList>
    </citation>
    <scope>NUCLEOTIDE SEQUENCE</scope>
    <source>
        <strain evidence="1">CBS 193.32</strain>
    </source>
</reference>
<evidence type="ECO:0000313" key="2">
    <source>
        <dbReference type="Proteomes" id="UP001224890"/>
    </source>
</evidence>
<protein>
    <submittedName>
        <fullName evidence="1">Uncharacterized protein</fullName>
    </submittedName>
</protein>
<dbReference type="EMBL" id="JAHMHR010000071">
    <property type="protein sequence ID" value="KAK1658635.1"/>
    <property type="molecule type" value="Genomic_DNA"/>
</dbReference>
<dbReference type="GeneID" id="85451754"/>
<gene>
    <name evidence="1" type="ORF">BDP55DRAFT_392898</name>
</gene>
<dbReference type="RefSeq" id="XP_060423399.1">
    <property type="nucleotide sequence ID" value="XM_060567228.1"/>
</dbReference>
<proteinExistence type="predicted"/>
<sequence length="255" mass="29764">MNGKVAENAQLKRNSILSPQDHCQTNQKNEDGFERPLTILESFLFEDDLSQKSWDDMPERISESGHLLDRQVRFDEKVFEALDTYGDLVKLEYTCANIDCQDLSSFACKDWWRLTRLHNTLRHQHHRLLQITQHHSTDPMLIRLPAKCALPIRLVSRIVIFLHLLERGLPSSREHMDGFIHQAYQDMTVLYEANPYFGYTWAGCLSHLSVFRSRIANDIEDQQLWLSLGQLWHQKGIESWASAWNSKTMRDPISG</sequence>
<dbReference type="Proteomes" id="UP001224890">
    <property type="component" value="Unassembled WGS sequence"/>
</dbReference>
<name>A0AAJ0EMG4_9PEZI</name>